<dbReference type="EMBL" id="BK015793">
    <property type="protein sequence ID" value="DAE25133.1"/>
    <property type="molecule type" value="Genomic_DNA"/>
</dbReference>
<proteinExistence type="predicted"/>
<reference evidence="2" key="1">
    <citation type="journal article" date="2021" name="Proc. Natl. Acad. Sci. U.S.A.">
        <title>A Catalog of Tens of Thousands of Viruses from Human Metagenomes Reveals Hidden Associations with Chronic Diseases.</title>
        <authorList>
            <person name="Tisza M.J."/>
            <person name="Buck C.B."/>
        </authorList>
    </citation>
    <scope>NUCLEOTIDE SEQUENCE</scope>
    <source>
        <strain evidence="2">Ct5xX4</strain>
    </source>
</reference>
<evidence type="ECO:0000313" key="2">
    <source>
        <dbReference type="EMBL" id="DAE25133.1"/>
    </source>
</evidence>
<evidence type="ECO:0000256" key="1">
    <source>
        <dbReference type="SAM" id="MobiDB-lite"/>
    </source>
</evidence>
<organism evidence="2">
    <name type="scientific">Myoviridae sp. ct5xX4</name>
    <dbReference type="NCBI Taxonomy" id="2826616"/>
    <lineage>
        <taxon>Viruses</taxon>
        <taxon>Duplodnaviria</taxon>
        <taxon>Heunggongvirae</taxon>
        <taxon>Uroviricota</taxon>
        <taxon>Caudoviricetes</taxon>
    </lineage>
</organism>
<protein>
    <submittedName>
        <fullName evidence="2">Pvc1, Pvc9, Pvc11, Pvc12, Pvc4, Photorhabdus asymbiotica, PVC, contractile.5A</fullName>
    </submittedName>
</protein>
<sequence>MARILNRIAGGVVEKYNDLTRDSAGVLTGPLNKLWRARIYLNRATSTLPKDTADKGKVYDPNNPFGPRASSKNPKLNQRIQNQYRMELKHQVEGGVPFGYEEMDPAKGQSVTKNKELFLVMPEVRSMNQVVIYNLTASPYQYITLQNRPPSIDFRGETTWATIKSMGRNTPMYHFTGSEDIIQFNVSWFCNDPDNPKEVITKCRLLEMWTKANAYQASPPILKIEWGNSGIFDNHQYILTSATYTLNNFRNASRTRVAGKSSTIEDLKLLPSAATQELIFKRVSAYNLSYQDIVTEEDLKNTKGIQI</sequence>
<feature type="region of interest" description="Disordered" evidence="1">
    <location>
        <begin position="50"/>
        <end position="74"/>
    </location>
</feature>
<name>A0A8S5R2D5_9CAUD</name>
<accession>A0A8S5R2D5</accession>